<dbReference type="STRING" id="400727.A0A2T7NMI2"/>
<feature type="compositionally biased region" description="Polar residues" evidence="1">
    <location>
        <begin position="210"/>
        <end position="229"/>
    </location>
</feature>
<dbReference type="EMBL" id="PZQS01000011">
    <property type="protein sequence ID" value="PVD22387.1"/>
    <property type="molecule type" value="Genomic_DNA"/>
</dbReference>
<dbReference type="OrthoDB" id="6139734at2759"/>
<comment type="caution">
    <text evidence="4">The sequence shown here is derived from an EMBL/GenBank/DDBJ whole genome shotgun (WGS) entry which is preliminary data.</text>
</comment>
<dbReference type="Pfam" id="PF01607">
    <property type="entry name" value="CBM_14"/>
    <property type="match status" value="1"/>
</dbReference>
<organism evidence="4 5">
    <name type="scientific">Pomacea canaliculata</name>
    <name type="common">Golden apple snail</name>
    <dbReference type="NCBI Taxonomy" id="400727"/>
    <lineage>
        <taxon>Eukaryota</taxon>
        <taxon>Metazoa</taxon>
        <taxon>Spiralia</taxon>
        <taxon>Lophotrochozoa</taxon>
        <taxon>Mollusca</taxon>
        <taxon>Gastropoda</taxon>
        <taxon>Caenogastropoda</taxon>
        <taxon>Architaenioglossa</taxon>
        <taxon>Ampullarioidea</taxon>
        <taxon>Ampullariidae</taxon>
        <taxon>Pomacea</taxon>
    </lineage>
</organism>
<evidence type="ECO:0000256" key="1">
    <source>
        <dbReference type="SAM" id="MobiDB-lite"/>
    </source>
</evidence>
<feature type="chain" id="PRO_5015570492" description="Chitin-binding type-2 domain-containing protein" evidence="2">
    <location>
        <begin position="29"/>
        <end position="229"/>
    </location>
</feature>
<feature type="signal peptide" evidence="2">
    <location>
        <begin position="1"/>
        <end position="28"/>
    </location>
</feature>
<dbReference type="InterPro" id="IPR002557">
    <property type="entry name" value="Chitin-bd_dom"/>
</dbReference>
<dbReference type="GO" id="GO:0008061">
    <property type="term" value="F:chitin binding"/>
    <property type="evidence" value="ECO:0007669"/>
    <property type="project" value="InterPro"/>
</dbReference>
<name>A0A2T7NMI2_POMCA</name>
<keyword evidence="2" id="KW-0732">Signal</keyword>
<feature type="region of interest" description="Disordered" evidence="1">
    <location>
        <begin position="209"/>
        <end position="229"/>
    </location>
</feature>
<dbReference type="SUPFAM" id="SSF57625">
    <property type="entry name" value="Invertebrate chitin-binding proteins"/>
    <property type="match status" value="2"/>
</dbReference>
<dbReference type="AlphaFoldDB" id="A0A2T7NMI2"/>
<evidence type="ECO:0000313" key="4">
    <source>
        <dbReference type="EMBL" id="PVD22387.1"/>
    </source>
</evidence>
<keyword evidence="5" id="KW-1185">Reference proteome</keyword>
<accession>A0A2T7NMI2</accession>
<dbReference type="Gene3D" id="2.170.140.10">
    <property type="entry name" value="Chitin binding domain"/>
    <property type="match status" value="1"/>
</dbReference>
<evidence type="ECO:0000256" key="2">
    <source>
        <dbReference type="SAM" id="SignalP"/>
    </source>
</evidence>
<dbReference type="SMART" id="SM00494">
    <property type="entry name" value="ChtBD2"/>
    <property type="match status" value="2"/>
</dbReference>
<gene>
    <name evidence="4" type="ORF">C0Q70_18197</name>
</gene>
<reference evidence="4 5" key="1">
    <citation type="submission" date="2018-04" db="EMBL/GenBank/DDBJ databases">
        <title>The genome of golden apple snail Pomacea canaliculata provides insight into stress tolerance and invasive adaptation.</title>
        <authorList>
            <person name="Liu C."/>
            <person name="Liu B."/>
            <person name="Ren Y."/>
            <person name="Zhang Y."/>
            <person name="Wang H."/>
            <person name="Li S."/>
            <person name="Jiang F."/>
            <person name="Yin L."/>
            <person name="Zhang G."/>
            <person name="Qian W."/>
            <person name="Fan W."/>
        </authorList>
    </citation>
    <scope>NUCLEOTIDE SEQUENCE [LARGE SCALE GENOMIC DNA]</scope>
    <source>
        <strain evidence="4">SZHN2017</strain>
        <tissue evidence="4">Muscle</tissue>
    </source>
</reference>
<evidence type="ECO:0000259" key="3">
    <source>
        <dbReference type="PROSITE" id="PS50940"/>
    </source>
</evidence>
<dbReference type="GO" id="GO:0005576">
    <property type="term" value="C:extracellular region"/>
    <property type="evidence" value="ECO:0007669"/>
    <property type="project" value="InterPro"/>
</dbReference>
<sequence>MFKTGSVMLGNVLALLLVATCSVVPAIASRVERQAPNLSCQGNGVFPHPTDCSKFLNCWDGQPTVQDCGPGQGFVPESRVCGYVPNCQARGGGSSMADQACGQVRGRAGEAVLAPHPQYCNVHFICDNGHGNQPCVVCALGTVFSAANLTCVTPEGFGPAYLNSLSVSRPEDLINSIEQIVRTSRECSSNQYVQFRDVTTFRLNDPTCGTPLSQQTPGPNRITTTRPGW</sequence>
<dbReference type="InterPro" id="IPR036508">
    <property type="entry name" value="Chitin-bd_dom_sf"/>
</dbReference>
<dbReference type="PROSITE" id="PS50940">
    <property type="entry name" value="CHIT_BIND_II"/>
    <property type="match status" value="1"/>
</dbReference>
<evidence type="ECO:0000313" key="5">
    <source>
        <dbReference type="Proteomes" id="UP000245119"/>
    </source>
</evidence>
<proteinExistence type="predicted"/>
<feature type="domain" description="Chitin-binding type-2" evidence="3">
    <location>
        <begin position="37"/>
        <end position="89"/>
    </location>
</feature>
<protein>
    <recommendedName>
        <fullName evidence="3">Chitin-binding type-2 domain-containing protein</fullName>
    </recommendedName>
</protein>
<dbReference type="Proteomes" id="UP000245119">
    <property type="component" value="Linkage Group LG11"/>
</dbReference>